<evidence type="ECO:0000313" key="3">
    <source>
        <dbReference type="EMBL" id="PIV31938.1"/>
    </source>
</evidence>
<dbReference type="Proteomes" id="UP000230595">
    <property type="component" value="Unassembled WGS sequence"/>
</dbReference>
<dbReference type="InterPro" id="IPR001374">
    <property type="entry name" value="R3H_dom"/>
</dbReference>
<dbReference type="Pfam" id="PF01424">
    <property type="entry name" value="R3H"/>
    <property type="match status" value="1"/>
</dbReference>
<reference evidence="4" key="1">
    <citation type="submission" date="2017-09" db="EMBL/GenBank/DDBJ databases">
        <title>Depth-based differentiation of microbial function through sediment-hosted aquifers and enrichment of novel symbionts in the deep terrestrial subsurface.</title>
        <authorList>
            <person name="Probst A.J."/>
            <person name="Ladd B."/>
            <person name="Jarett J.K."/>
            <person name="Geller-Mcgrath D.E."/>
            <person name="Sieber C.M.K."/>
            <person name="Emerson J.B."/>
            <person name="Anantharaman K."/>
            <person name="Thomas B.C."/>
            <person name="Malmstrom R."/>
            <person name="Stieglmeier M."/>
            <person name="Klingl A."/>
            <person name="Woyke T."/>
            <person name="Ryan C.M."/>
            <person name="Banfield J.F."/>
        </authorList>
    </citation>
    <scope>NUCLEOTIDE SEQUENCE [LARGE SCALE GENOMIC DNA]</scope>
</reference>
<evidence type="ECO:0000313" key="4">
    <source>
        <dbReference type="Proteomes" id="UP000230595"/>
    </source>
</evidence>
<dbReference type="SMART" id="SM00393">
    <property type="entry name" value="R3H"/>
    <property type="match status" value="1"/>
</dbReference>
<gene>
    <name evidence="3" type="ORF">COS33_00555</name>
</gene>
<dbReference type="AlphaFoldDB" id="A0A2M7CQJ8"/>
<dbReference type="PANTHER" id="PTHR35800">
    <property type="entry name" value="PROTEIN JAG"/>
    <property type="match status" value="1"/>
</dbReference>
<name>A0A2M7CQJ8_9BACT</name>
<proteinExistence type="predicted"/>
<dbReference type="InterPro" id="IPR039247">
    <property type="entry name" value="KhpB"/>
</dbReference>
<organism evidence="3 4">
    <name type="scientific">Candidatus Wolfebacteria bacterium CG02_land_8_20_14_3_00_37_12</name>
    <dbReference type="NCBI Taxonomy" id="1975066"/>
    <lineage>
        <taxon>Bacteria</taxon>
        <taxon>Candidatus Wolfeibacteriota</taxon>
    </lineage>
</organism>
<accession>A0A2M7CQJ8</accession>
<dbReference type="CDD" id="cd02644">
    <property type="entry name" value="R3H_jag"/>
    <property type="match status" value="1"/>
</dbReference>
<feature type="domain" description="R3H" evidence="2">
    <location>
        <begin position="77"/>
        <end position="143"/>
    </location>
</feature>
<dbReference type="Gene3D" id="3.30.1370.50">
    <property type="entry name" value="R3H-like domain"/>
    <property type="match status" value="1"/>
</dbReference>
<evidence type="ECO:0000256" key="1">
    <source>
        <dbReference type="SAM" id="Coils"/>
    </source>
</evidence>
<evidence type="ECO:0000259" key="2">
    <source>
        <dbReference type="PROSITE" id="PS51061"/>
    </source>
</evidence>
<dbReference type="GO" id="GO:0003723">
    <property type="term" value="F:RNA binding"/>
    <property type="evidence" value="ECO:0007669"/>
    <property type="project" value="InterPro"/>
</dbReference>
<dbReference type="EMBL" id="PEUH01000009">
    <property type="protein sequence ID" value="PIV31938.1"/>
    <property type="molecule type" value="Genomic_DNA"/>
</dbReference>
<dbReference type="InterPro" id="IPR034079">
    <property type="entry name" value="R3H_KhpB"/>
</dbReference>
<comment type="caution">
    <text evidence="3">The sequence shown here is derived from an EMBL/GenBank/DDBJ whole genome shotgun (WGS) entry which is preliminary data.</text>
</comment>
<dbReference type="InterPro" id="IPR036867">
    <property type="entry name" value="R3H_dom_sf"/>
</dbReference>
<dbReference type="SUPFAM" id="SSF82708">
    <property type="entry name" value="R3H domain"/>
    <property type="match status" value="1"/>
</dbReference>
<protein>
    <recommendedName>
        <fullName evidence="2">R3H domain-containing protein</fullName>
    </recommendedName>
</protein>
<dbReference type="PROSITE" id="PS51061">
    <property type="entry name" value="R3H"/>
    <property type="match status" value="1"/>
</dbReference>
<feature type="coiled-coil region" evidence="1">
    <location>
        <begin position="72"/>
        <end position="99"/>
    </location>
</feature>
<sequence>MEKIESIIKEMIGMMGFDDFSVNYSVDSGRFSIFINDSFISENNLPAIMNSFDSVIKLIARKNSVDFVIVDINNYRRKREDLILEIARVTARKSVAEKQEMSLPAMNAYERRLVHTELAKHPDIKTESVGEGRERYVVIKPIL</sequence>
<dbReference type="PANTHER" id="PTHR35800:SF1">
    <property type="entry name" value="RNA-BINDING PROTEIN KHPB"/>
    <property type="match status" value="1"/>
</dbReference>
<keyword evidence="1" id="KW-0175">Coiled coil</keyword>